<gene>
    <name evidence="6" type="ORF">SI7747_08010772</name>
    <name evidence="7" type="ORF">SI8410_08011646</name>
</gene>
<evidence type="ECO:0000256" key="3">
    <source>
        <dbReference type="PROSITE-ProRule" id="PRU00285"/>
    </source>
</evidence>
<dbReference type="Proteomes" id="UP000663760">
    <property type="component" value="Chromosome 8"/>
</dbReference>
<protein>
    <recommendedName>
        <fullName evidence="5">SHSP domain-containing protein</fullName>
    </recommendedName>
</protein>
<dbReference type="OrthoDB" id="1431247at2759"/>
<accession>A0A7I8J3L7</accession>
<dbReference type="CDD" id="cd06464">
    <property type="entry name" value="ACD_sHsps-like"/>
    <property type="match status" value="1"/>
</dbReference>
<organism evidence="6">
    <name type="scientific">Spirodela intermedia</name>
    <name type="common">Intermediate duckweed</name>
    <dbReference type="NCBI Taxonomy" id="51605"/>
    <lineage>
        <taxon>Eukaryota</taxon>
        <taxon>Viridiplantae</taxon>
        <taxon>Streptophyta</taxon>
        <taxon>Embryophyta</taxon>
        <taxon>Tracheophyta</taxon>
        <taxon>Spermatophyta</taxon>
        <taxon>Magnoliopsida</taxon>
        <taxon>Liliopsida</taxon>
        <taxon>Araceae</taxon>
        <taxon>Lemnoideae</taxon>
        <taxon>Spirodela</taxon>
    </lineage>
</organism>
<evidence type="ECO:0000256" key="2">
    <source>
        <dbReference type="ARBA" id="ARBA00023016"/>
    </source>
</evidence>
<keyword evidence="8" id="KW-1185">Reference proteome</keyword>
<evidence type="ECO:0000256" key="1">
    <source>
        <dbReference type="ARBA" id="ARBA00022946"/>
    </source>
</evidence>
<dbReference type="SUPFAM" id="SSF49764">
    <property type="entry name" value="HSP20-like chaperones"/>
    <property type="match status" value="1"/>
</dbReference>
<dbReference type="AlphaFoldDB" id="A0A7I8J3L7"/>
<dbReference type="InterPro" id="IPR044656">
    <property type="entry name" value="HSP14.7/HSP23.5/HSP23.6-like"/>
</dbReference>
<reference evidence="6" key="1">
    <citation type="submission" date="2019-12" db="EMBL/GenBank/DDBJ databases">
        <authorList>
            <person name="Scholz U."/>
            <person name="Mascher M."/>
            <person name="Fiebig A."/>
        </authorList>
    </citation>
    <scope>NUCLEOTIDE SEQUENCE</scope>
</reference>
<proteinExistence type="inferred from homology"/>
<dbReference type="PANTHER" id="PTHR46991:SF11">
    <property type="entry name" value="SMALL HEAT SHOCK PROTEIN HSPF"/>
    <property type="match status" value="1"/>
</dbReference>
<dbReference type="InterPro" id="IPR002068">
    <property type="entry name" value="A-crystallin/Hsp20_dom"/>
</dbReference>
<keyword evidence="2" id="KW-0346">Stress response</keyword>
<dbReference type="PANTHER" id="PTHR46991">
    <property type="entry name" value="23.5 KDA HEAT SHOCK PROTEIN, MITOCHONDRIAL"/>
    <property type="match status" value="1"/>
</dbReference>
<dbReference type="InterPro" id="IPR008978">
    <property type="entry name" value="HSP20-like_chaperone"/>
</dbReference>
<evidence type="ECO:0000313" key="8">
    <source>
        <dbReference type="Proteomes" id="UP000663760"/>
    </source>
</evidence>
<dbReference type="EMBL" id="LR746271">
    <property type="protein sequence ID" value="CAA7400968.1"/>
    <property type="molecule type" value="Genomic_DNA"/>
</dbReference>
<dbReference type="Gene3D" id="2.60.40.790">
    <property type="match status" value="1"/>
</dbReference>
<keyword evidence="1" id="KW-0809">Transit peptide</keyword>
<dbReference type="PROSITE" id="PS01031">
    <property type="entry name" value="SHSP"/>
    <property type="match status" value="1"/>
</dbReference>
<sequence>MAGVMAIRRSSRLLDRMLALERPAAPRLFNTSTAVREVSDDEVIDASARRGGAELRRGNRGAFPGFFSDVLDPFYPNRSLSQVLNLMDQLMESPVAAASRGMGRGGGLRRQWDAKEDDDALYLRMDMPGLGKEHVKVSLEQNTLVIKGEGEAETGEDEAIPQYSSRIDIPSDIYRLDQVKAEMKNGVLKVLVPKAKEGERKDVVQIQIE</sequence>
<name>A0A7I8J3L7_SPIIN</name>
<evidence type="ECO:0000313" key="6">
    <source>
        <dbReference type="EMBL" id="CAA2624968.1"/>
    </source>
</evidence>
<evidence type="ECO:0000259" key="5">
    <source>
        <dbReference type="PROSITE" id="PS01031"/>
    </source>
</evidence>
<comment type="similarity">
    <text evidence="3 4">Belongs to the small heat shock protein (HSP20) family.</text>
</comment>
<evidence type="ECO:0000256" key="4">
    <source>
        <dbReference type="RuleBase" id="RU003616"/>
    </source>
</evidence>
<dbReference type="EMBL" id="LR743595">
    <property type="protein sequence ID" value="CAA2624968.1"/>
    <property type="molecule type" value="Genomic_DNA"/>
</dbReference>
<dbReference type="Pfam" id="PF00011">
    <property type="entry name" value="HSP20"/>
    <property type="match status" value="1"/>
</dbReference>
<feature type="domain" description="SHSP" evidence="5">
    <location>
        <begin position="103"/>
        <end position="209"/>
    </location>
</feature>
<evidence type="ECO:0000313" key="7">
    <source>
        <dbReference type="EMBL" id="CAA7400968.1"/>
    </source>
</evidence>